<dbReference type="Proteomes" id="UP000824120">
    <property type="component" value="Chromosome 9"/>
</dbReference>
<sequence length="98" mass="11348">MIKEFWRKGSAHKLEQEFHVSVNIVPNIEDSPYNLRWKVGDLPIASLGMNMEWCSKKILTLVNSVLDALPSYMMSIFPILDKVTKMLDASRRNFYGNE</sequence>
<dbReference type="AlphaFoldDB" id="A0A9J5XGG8"/>
<proteinExistence type="predicted"/>
<gene>
    <name evidence="1" type="ORF">H5410_046782</name>
</gene>
<reference evidence="1 2" key="1">
    <citation type="submission" date="2020-09" db="EMBL/GenBank/DDBJ databases">
        <title>De no assembly of potato wild relative species, Solanum commersonii.</title>
        <authorList>
            <person name="Cho K."/>
        </authorList>
    </citation>
    <scope>NUCLEOTIDE SEQUENCE [LARGE SCALE GENOMIC DNA]</scope>
    <source>
        <strain evidence="1">LZ3.2</strain>
        <tissue evidence="1">Leaf</tissue>
    </source>
</reference>
<accession>A0A9J5XGG8</accession>
<dbReference type="EMBL" id="JACXVP010000009">
    <property type="protein sequence ID" value="KAG5586348.1"/>
    <property type="molecule type" value="Genomic_DNA"/>
</dbReference>
<protein>
    <submittedName>
        <fullName evidence="1">Uncharacterized protein</fullName>
    </submittedName>
</protein>
<comment type="caution">
    <text evidence="1">The sequence shown here is derived from an EMBL/GenBank/DDBJ whole genome shotgun (WGS) entry which is preliminary data.</text>
</comment>
<evidence type="ECO:0000313" key="1">
    <source>
        <dbReference type="EMBL" id="KAG5586348.1"/>
    </source>
</evidence>
<name>A0A9J5XGG8_SOLCO</name>
<evidence type="ECO:0000313" key="2">
    <source>
        <dbReference type="Proteomes" id="UP000824120"/>
    </source>
</evidence>
<dbReference type="OrthoDB" id="1938246at2759"/>
<keyword evidence="2" id="KW-1185">Reference proteome</keyword>
<organism evidence="1 2">
    <name type="scientific">Solanum commersonii</name>
    <name type="common">Commerson's wild potato</name>
    <name type="synonym">Commerson's nightshade</name>
    <dbReference type="NCBI Taxonomy" id="4109"/>
    <lineage>
        <taxon>Eukaryota</taxon>
        <taxon>Viridiplantae</taxon>
        <taxon>Streptophyta</taxon>
        <taxon>Embryophyta</taxon>
        <taxon>Tracheophyta</taxon>
        <taxon>Spermatophyta</taxon>
        <taxon>Magnoliopsida</taxon>
        <taxon>eudicotyledons</taxon>
        <taxon>Gunneridae</taxon>
        <taxon>Pentapetalae</taxon>
        <taxon>asterids</taxon>
        <taxon>lamiids</taxon>
        <taxon>Solanales</taxon>
        <taxon>Solanaceae</taxon>
        <taxon>Solanoideae</taxon>
        <taxon>Solaneae</taxon>
        <taxon>Solanum</taxon>
    </lineage>
</organism>